<dbReference type="AlphaFoldDB" id="A0A1D8ILF0"/>
<gene>
    <name evidence="2" type="ORF">BI364_04230</name>
</gene>
<organism evidence="2 3">
    <name type="scientific">Acidihalobacter yilgarnensis</name>
    <dbReference type="NCBI Taxonomy" id="2819280"/>
    <lineage>
        <taxon>Bacteria</taxon>
        <taxon>Pseudomonadati</taxon>
        <taxon>Pseudomonadota</taxon>
        <taxon>Gammaproteobacteria</taxon>
        <taxon>Chromatiales</taxon>
        <taxon>Ectothiorhodospiraceae</taxon>
        <taxon>Acidihalobacter</taxon>
    </lineage>
</organism>
<reference evidence="3" key="1">
    <citation type="submission" date="2016-09" db="EMBL/GenBank/DDBJ databases">
        <title>Acidihalobacter prosperus F5.</title>
        <authorList>
            <person name="Khaleque H.N."/>
            <person name="Ramsay J.P."/>
            <person name="Kaksonen A.H."/>
            <person name="Boxall N.J."/>
            <person name="Watkin E.L.J."/>
        </authorList>
    </citation>
    <scope>NUCLEOTIDE SEQUENCE [LARGE SCALE GENOMIC DNA]</scope>
    <source>
        <strain evidence="3">F5</strain>
    </source>
</reference>
<evidence type="ECO:0000313" key="3">
    <source>
        <dbReference type="Proteomes" id="UP000095401"/>
    </source>
</evidence>
<keyword evidence="3" id="KW-1185">Reference proteome</keyword>
<name>A0A1D8ILF0_9GAMM</name>
<keyword evidence="1" id="KW-0472">Membrane</keyword>
<accession>A0A1D8ILF0</accession>
<evidence type="ECO:0000256" key="1">
    <source>
        <dbReference type="SAM" id="Phobius"/>
    </source>
</evidence>
<dbReference type="Proteomes" id="UP000095401">
    <property type="component" value="Chromosome"/>
</dbReference>
<dbReference type="EMBL" id="CP017415">
    <property type="protein sequence ID" value="AOU97306.1"/>
    <property type="molecule type" value="Genomic_DNA"/>
</dbReference>
<protein>
    <submittedName>
        <fullName evidence="2">Uncharacterized protein</fullName>
    </submittedName>
</protein>
<evidence type="ECO:0000313" key="2">
    <source>
        <dbReference type="EMBL" id="AOU97306.1"/>
    </source>
</evidence>
<proteinExistence type="predicted"/>
<keyword evidence="1" id="KW-0812">Transmembrane</keyword>
<feature type="transmembrane region" description="Helical" evidence="1">
    <location>
        <begin position="33"/>
        <end position="49"/>
    </location>
</feature>
<feature type="transmembrane region" description="Helical" evidence="1">
    <location>
        <begin position="69"/>
        <end position="87"/>
    </location>
</feature>
<sequence>MPAGALIVALIALYLLRKQLKRLWQYVTTNKPKVVWWITAAIIALQLFNPPNMPLTVGVIGVHIDSFQLLVRIIGITILGFIVANQVK</sequence>
<keyword evidence="1" id="KW-1133">Transmembrane helix</keyword>
<dbReference type="KEGG" id="aprs:BI364_04230"/>